<dbReference type="PROSITE" id="PS50012">
    <property type="entry name" value="RCC1_3"/>
    <property type="match status" value="10"/>
</dbReference>
<evidence type="ECO:0000256" key="3">
    <source>
        <dbReference type="PROSITE-ProRule" id="PRU00235"/>
    </source>
</evidence>
<name>A0A0L7L8V4_OPEBR</name>
<evidence type="ECO:0000259" key="4">
    <source>
        <dbReference type="Pfam" id="PF25390"/>
    </source>
</evidence>
<feature type="domain" description="RCC1-like" evidence="4">
    <location>
        <begin position="293"/>
        <end position="644"/>
    </location>
</feature>
<dbReference type="InterPro" id="IPR000408">
    <property type="entry name" value="Reg_chr_condens"/>
</dbReference>
<gene>
    <name evidence="5" type="ORF">OBRU01_13192</name>
</gene>
<feature type="repeat" description="RCC1" evidence="3">
    <location>
        <begin position="494"/>
        <end position="547"/>
    </location>
</feature>
<evidence type="ECO:0000256" key="2">
    <source>
        <dbReference type="ARBA" id="ARBA00022737"/>
    </source>
</evidence>
<dbReference type="Gene3D" id="2.130.10.30">
    <property type="entry name" value="Regulator of chromosome condensation 1/beta-lactamase-inhibitor protein II"/>
    <property type="match status" value="3"/>
</dbReference>
<dbReference type="PANTHER" id="PTHR45982:SF1">
    <property type="entry name" value="REGULATOR OF CHROMOSOME CONDENSATION"/>
    <property type="match status" value="1"/>
</dbReference>
<keyword evidence="2" id="KW-0677">Repeat</keyword>
<dbReference type="PRINTS" id="PR00633">
    <property type="entry name" value="RCCNDNSATION"/>
</dbReference>
<dbReference type="InterPro" id="IPR009091">
    <property type="entry name" value="RCC1/BLIP-II"/>
</dbReference>
<dbReference type="PROSITE" id="PS00626">
    <property type="entry name" value="RCC1_2"/>
    <property type="match status" value="2"/>
</dbReference>
<accession>A0A0L7L8V4</accession>
<dbReference type="SUPFAM" id="SSF50985">
    <property type="entry name" value="RCC1/BLIP-II"/>
    <property type="match status" value="2"/>
</dbReference>
<feature type="repeat" description="RCC1" evidence="3">
    <location>
        <begin position="154"/>
        <end position="204"/>
    </location>
</feature>
<feature type="domain" description="RCC1-like" evidence="4">
    <location>
        <begin position="7"/>
        <end position="279"/>
    </location>
</feature>
<evidence type="ECO:0000256" key="1">
    <source>
        <dbReference type="ARBA" id="ARBA00022658"/>
    </source>
</evidence>
<dbReference type="STRING" id="104452.A0A0L7L8V4"/>
<feature type="repeat" description="RCC1" evidence="3">
    <location>
        <begin position="104"/>
        <end position="153"/>
    </location>
</feature>
<reference evidence="5 6" key="1">
    <citation type="journal article" date="2015" name="Genome Biol. Evol.">
        <title>The genome of winter moth (Operophtera brumata) provides a genomic perspective on sexual dimorphism and phenology.</title>
        <authorList>
            <person name="Derks M.F."/>
            <person name="Smit S."/>
            <person name="Salis L."/>
            <person name="Schijlen E."/>
            <person name="Bossers A."/>
            <person name="Mateman C."/>
            <person name="Pijl A.S."/>
            <person name="de Ridder D."/>
            <person name="Groenen M.A."/>
            <person name="Visser M.E."/>
            <person name="Megens H.J."/>
        </authorList>
    </citation>
    <scope>NUCLEOTIDE SEQUENCE [LARGE SCALE GENOMIC DNA]</scope>
    <source>
        <strain evidence="5">WM2013NL</strain>
        <tissue evidence="5">Head and thorax</tissue>
    </source>
</reference>
<proteinExistence type="predicted"/>
<evidence type="ECO:0000313" key="5">
    <source>
        <dbReference type="EMBL" id="KOB71759.1"/>
    </source>
</evidence>
<comment type="caution">
    <text evidence="5">The sequence shown here is derived from an EMBL/GenBank/DDBJ whole genome shotgun (WGS) entry which is preliminary data.</text>
</comment>
<sequence length="651" mass="71693">MLMKLQGANSHGQLGLNVISEQAETPTKVEVEFFDGQIKQIACGGGHSLLLDEEGRLFSCGWNSKLQLAAEKEVHAFERTWALSGIQFKHIACGWDFSCGVTDDLLFVWGSNSHGQLGLPKEHFPVCVKPVRLQVKAQAVSMGLRHSAIINSKGEVWVTGCGKFGQLGLGKDVQSVDRFTLVNNIGKISHIACGQKHTVAWSSDENALYVWGNNNHGQLMLNTEKYNKIFTPQKIDIGVKQTVKTILTGWTNVLLWLENGTLFTWGRNNYGQIGSNDSVGIKTLIKLPVIVIFQGANSHGQLGLNVVSEQTEKPTKVEIEFFNGQIKQIACGGGHSLLLDEEGRLFSCGWNSKLQLAAEKEVHAFERTWALSGIQFKHIACGWDFSCGVTDDLLFVWGSNSHGQLGLPKEHFPVCVKPVRLQVKAQAVSMGLRHSAIINSKGEVWVTGCGKFGQLGLGKDVQSVDRFTLVNNIGKMSHIACGQKHTVAWSSDENALYVWGNNNHGQLMLNTEKYNKIFTPQKIDIGVKQTVKTILTGWTNVLLWLENGTLFTWGRNNYGQIGSNDSVGIKTLIKLPDGRKVKDIALGSEHTICLATDNTLWAWGWNEHSSTGIQSEKDIFQPTLVPIKRSGTIKHIFAGGAHNFIVSDDTE</sequence>
<feature type="repeat" description="RCC1" evidence="3">
    <location>
        <begin position="206"/>
        <end position="259"/>
    </location>
</feature>
<protein>
    <submittedName>
        <fullName evidence="5">Putative Sergef protein</fullName>
    </submittedName>
</protein>
<keyword evidence="1" id="KW-0344">Guanine-nucleotide releasing factor</keyword>
<feature type="repeat" description="RCC1" evidence="3">
    <location>
        <begin position="598"/>
        <end position="649"/>
    </location>
</feature>
<dbReference type="Pfam" id="PF25390">
    <property type="entry name" value="WD40_RLD"/>
    <property type="match status" value="2"/>
</dbReference>
<feature type="repeat" description="RCC1" evidence="3">
    <location>
        <begin position="442"/>
        <end position="492"/>
    </location>
</feature>
<feature type="repeat" description="RCC1" evidence="3">
    <location>
        <begin position="1"/>
        <end position="54"/>
    </location>
</feature>
<keyword evidence="6" id="KW-1185">Reference proteome</keyword>
<organism evidence="5 6">
    <name type="scientific">Operophtera brumata</name>
    <name type="common">Winter moth</name>
    <name type="synonym">Phalaena brumata</name>
    <dbReference type="NCBI Taxonomy" id="104452"/>
    <lineage>
        <taxon>Eukaryota</taxon>
        <taxon>Metazoa</taxon>
        <taxon>Ecdysozoa</taxon>
        <taxon>Arthropoda</taxon>
        <taxon>Hexapoda</taxon>
        <taxon>Insecta</taxon>
        <taxon>Pterygota</taxon>
        <taxon>Neoptera</taxon>
        <taxon>Endopterygota</taxon>
        <taxon>Lepidoptera</taxon>
        <taxon>Glossata</taxon>
        <taxon>Ditrysia</taxon>
        <taxon>Geometroidea</taxon>
        <taxon>Geometridae</taxon>
        <taxon>Larentiinae</taxon>
        <taxon>Operophtera</taxon>
    </lineage>
</organism>
<dbReference type="InterPro" id="IPR058923">
    <property type="entry name" value="RCC1-like_dom"/>
</dbReference>
<dbReference type="InterPro" id="IPR051553">
    <property type="entry name" value="Ran_GTPase-activating"/>
</dbReference>
<evidence type="ECO:0000313" key="6">
    <source>
        <dbReference type="Proteomes" id="UP000037510"/>
    </source>
</evidence>
<feature type="repeat" description="RCC1" evidence="3">
    <location>
        <begin position="548"/>
        <end position="597"/>
    </location>
</feature>
<dbReference type="Proteomes" id="UP000037510">
    <property type="component" value="Unassembled WGS sequence"/>
</dbReference>
<dbReference type="AlphaFoldDB" id="A0A0L7L8V4"/>
<feature type="repeat" description="RCC1" evidence="3">
    <location>
        <begin position="260"/>
        <end position="342"/>
    </location>
</feature>
<dbReference type="PANTHER" id="PTHR45982">
    <property type="entry name" value="REGULATOR OF CHROMOSOME CONDENSATION"/>
    <property type="match status" value="1"/>
</dbReference>
<dbReference type="EMBL" id="JTDY01002271">
    <property type="protein sequence ID" value="KOB71759.1"/>
    <property type="molecule type" value="Genomic_DNA"/>
</dbReference>
<feature type="repeat" description="RCC1" evidence="3">
    <location>
        <begin position="392"/>
        <end position="441"/>
    </location>
</feature>